<dbReference type="SUPFAM" id="SSF54506">
    <property type="entry name" value="Diaminopimelate epimerase-like"/>
    <property type="match status" value="1"/>
</dbReference>
<organism evidence="2">
    <name type="scientific">marine metagenome</name>
    <dbReference type="NCBI Taxonomy" id="408172"/>
    <lineage>
        <taxon>unclassified sequences</taxon>
        <taxon>metagenomes</taxon>
        <taxon>ecological metagenomes</taxon>
    </lineage>
</organism>
<sequence length="340" mass="38103">MKRIKIYNAHCCGEIGDVVVGLDNFNFKSPKEGSIALFKNQSWRNFFLNEPRGGVFKHCNIIVKPSDPKADAGFIIMEPEDNPPMSGSNSICVTTVLLEKDILRMELPVTTLHLEAPGGLIKIIAECEKNKVKNVSVTNLPSFVDQVDVELITKKYGKIIVSTAYGGDSFLLCEAKDFNLKIIPENAQTFVKIARELLREANEQMGFEHPTMPDLNYISFCQFMEPVKINSEGQKTAKNTVVIRPGKLDRSPCGTGTSARLALLRKKNKIEIGEKIISQSIIGSTFETFIESENQEFSKMMIRPNIKGSAFITGEQILYKDEEDPFPQGYRLNDTWPDNV</sequence>
<dbReference type="Pfam" id="PF05544">
    <property type="entry name" value="Pro_racemase"/>
    <property type="match status" value="1"/>
</dbReference>
<reference evidence="2" key="1">
    <citation type="submission" date="2018-05" db="EMBL/GenBank/DDBJ databases">
        <authorList>
            <person name="Lanie J.A."/>
            <person name="Ng W.-L."/>
            <person name="Kazmierczak K.M."/>
            <person name="Andrzejewski T.M."/>
            <person name="Davidsen T.M."/>
            <person name="Wayne K.J."/>
            <person name="Tettelin H."/>
            <person name="Glass J.I."/>
            <person name="Rusch D."/>
            <person name="Podicherti R."/>
            <person name="Tsui H.-C.T."/>
            <person name="Winkler M.E."/>
        </authorList>
    </citation>
    <scope>NUCLEOTIDE SEQUENCE</scope>
</reference>
<dbReference type="SFLD" id="SFLDS00028">
    <property type="entry name" value="Proline_Racemase"/>
    <property type="match status" value="1"/>
</dbReference>
<protein>
    <recommendedName>
        <fullName evidence="3">Proline racemase</fullName>
    </recommendedName>
</protein>
<gene>
    <name evidence="2" type="ORF">METZ01_LOCUS248442</name>
</gene>
<evidence type="ECO:0000313" key="2">
    <source>
        <dbReference type="EMBL" id="SVB95588.1"/>
    </source>
</evidence>
<dbReference type="Gene3D" id="3.10.310.10">
    <property type="entry name" value="Diaminopimelate Epimerase, Chain A, domain 1"/>
    <property type="match status" value="2"/>
</dbReference>
<dbReference type="InterPro" id="IPR008794">
    <property type="entry name" value="Pro_racemase_fam"/>
</dbReference>
<dbReference type="PIRSF" id="PIRSF029792">
    <property type="entry name" value="Pro_racemase"/>
    <property type="match status" value="1"/>
</dbReference>
<dbReference type="GO" id="GO:0047580">
    <property type="term" value="F:4-hydroxyproline epimerase activity"/>
    <property type="evidence" value="ECO:0007669"/>
    <property type="project" value="TreeGrafter"/>
</dbReference>
<proteinExistence type="inferred from homology"/>
<dbReference type="AlphaFoldDB" id="A0A382I7T8"/>
<evidence type="ECO:0000256" key="1">
    <source>
        <dbReference type="ARBA" id="ARBA00007529"/>
    </source>
</evidence>
<dbReference type="EMBL" id="UINC01065674">
    <property type="protein sequence ID" value="SVB95588.1"/>
    <property type="molecule type" value="Genomic_DNA"/>
</dbReference>
<dbReference type="PANTHER" id="PTHR33442">
    <property type="entry name" value="TRANS-3-HYDROXY-L-PROLINE DEHYDRATASE"/>
    <property type="match status" value="1"/>
</dbReference>
<accession>A0A382I7T8</accession>
<comment type="similarity">
    <text evidence="1">Belongs to the proline racemase family.</text>
</comment>
<name>A0A382I7T8_9ZZZZ</name>
<dbReference type="PANTHER" id="PTHR33442:SF5">
    <property type="entry name" value="BIFUNCTIONAL TRANS-3-HYDROXY-L-PROLINE DEHYDRATASE_2-EPIMERASE"/>
    <property type="match status" value="1"/>
</dbReference>
<evidence type="ECO:0008006" key="3">
    <source>
        <dbReference type="Google" id="ProtNLM"/>
    </source>
</evidence>